<dbReference type="InterPro" id="IPR035892">
    <property type="entry name" value="C2_domain_sf"/>
</dbReference>
<evidence type="ECO:0000256" key="2">
    <source>
        <dbReference type="ARBA" id="ARBA00022837"/>
    </source>
</evidence>
<dbReference type="KEGG" id="dpp:DICPUDRAFT_90447"/>
<dbReference type="Proteomes" id="UP000001064">
    <property type="component" value="Unassembled WGS sequence"/>
</dbReference>
<proteinExistence type="predicted"/>
<dbReference type="eggNOG" id="ENOG502RI2Z">
    <property type="taxonomic scope" value="Eukaryota"/>
</dbReference>
<dbReference type="CDD" id="cd00030">
    <property type="entry name" value="C2"/>
    <property type="match status" value="1"/>
</dbReference>
<dbReference type="PROSITE" id="PS50004">
    <property type="entry name" value="C2"/>
    <property type="match status" value="1"/>
</dbReference>
<evidence type="ECO:0000256" key="1">
    <source>
        <dbReference type="ARBA" id="ARBA00022723"/>
    </source>
</evidence>
<dbReference type="STRING" id="5786.F1A2N9"/>
<dbReference type="PANTHER" id="PTHR45911:SF4">
    <property type="entry name" value="MULTIPLE C2 AND TRANSMEMBRANE DOMAIN-CONTAINING PROTEIN"/>
    <property type="match status" value="1"/>
</dbReference>
<dbReference type="AlphaFoldDB" id="F1A2N9"/>
<keyword evidence="1" id="KW-0479">Metal-binding</keyword>
<dbReference type="Pfam" id="PF00168">
    <property type="entry name" value="C2"/>
    <property type="match status" value="1"/>
</dbReference>
<dbReference type="SUPFAM" id="SSF49562">
    <property type="entry name" value="C2 domain (Calcium/lipid-binding domain, CaLB)"/>
    <property type="match status" value="1"/>
</dbReference>
<dbReference type="PANTHER" id="PTHR45911">
    <property type="entry name" value="C2 DOMAIN-CONTAINING PROTEIN"/>
    <property type="match status" value="1"/>
</dbReference>
<organism evidence="5 6">
    <name type="scientific">Dictyostelium purpureum</name>
    <name type="common">Slime mold</name>
    <dbReference type="NCBI Taxonomy" id="5786"/>
    <lineage>
        <taxon>Eukaryota</taxon>
        <taxon>Amoebozoa</taxon>
        <taxon>Evosea</taxon>
        <taxon>Eumycetozoa</taxon>
        <taxon>Dictyostelia</taxon>
        <taxon>Dictyosteliales</taxon>
        <taxon>Dictyosteliaceae</taxon>
        <taxon>Dictyostelium</taxon>
    </lineage>
</organism>
<accession>F1A2N9</accession>
<evidence type="ECO:0000313" key="5">
    <source>
        <dbReference type="EMBL" id="EGC29544.1"/>
    </source>
</evidence>
<gene>
    <name evidence="5" type="ORF">DICPUDRAFT_90447</name>
</gene>
<dbReference type="GeneID" id="10505245"/>
<name>F1A2N9_DICPU</name>
<evidence type="ECO:0000259" key="4">
    <source>
        <dbReference type="PROSITE" id="PS50004"/>
    </source>
</evidence>
<dbReference type="RefSeq" id="XP_003293934.1">
    <property type="nucleotide sequence ID" value="XM_003293886.1"/>
</dbReference>
<dbReference type="GO" id="GO:0046872">
    <property type="term" value="F:metal ion binding"/>
    <property type="evidence" value="ECO:0007669"/>
    <property type="project" value="UniProtKB-KW"/>
</dbReference>
<feature type="region of interest" description="Disordered" evidence="3">
    <location>
        <begin position="13"/>
        <end position="33"/>
    </location>
</feature>
<keyword evidence="6" id="KW-1185">Reference proteome</keyword>
<dbReference type="OMA" id="LAIEMHH"/>
<dbReference type="InParanoid" id="F1A2N9"/>
<evidence type="ECO:0000256" key="3">
    <source>
        <dbReference type="SAM" id="MobiDB-lite"/>
    </source>
</evidence>
<dbReference type="Gene3D" id="2.60.40.150">
    <property type="entry name" value="C2 domain"/>
    <property type="match status" value="1"/>
</dbReference>
<dbReference type="EMBL" id="GL871419">
    <property type="protein sequence ID" value="EGC29544.1"/>
    <property type="molecule type" value="Genomic_DNA"/>
</dbReference>
<dbReference type="SMART" id="SM00239">
    <property type="entry name" value="C2"/>
    <property type="match status" value="1"/>
</dbReference>
<keyword evidence="2" id="KW-0106">Calcium</keyword>
<dbReference type="OrthoDB" id="14955at2759"/>
<dbReference type="VEuPathDB" id="AmoebaDB:DICPUDRAFT_90447"/>
<feature type="domain" description="C2" evidence="4">
    <location>
        <begin position="23"/>
        <end position="139"/>
    </location>
</feature>
<protein>
    <recommendedName>
        <fullName evidence="4">C2 domain-containing protein</fullName>
    </recommendedName>
</protein>
<dbReference type="InterPro" id="IPR000008">
    <property type="entry name" value="C2_dom"/>
</dbReference>
<reference evidence="6" key="1">
    <citation type="journal article" date="2011" name="Genome Biol.">
        <title>Comparative genomics of the social amoebae Dictyostelium discoideum and Dictyostelium purpureum.</title>
        <authorList>
            <consortium name="US DOE Joint Genome Institute (JGI-PGF)"/>
            <person name="Sucgang R."/>
            <person name="Kuo A."/>
            <person name="Tian X."/>
            <person name="Salerno W."/>
            <person name="Parikh A."/>
            <person name="Feasley C.L."/>
            <person name="Dalin E."/>
            <person name="Tu H."/>
            <person name="Huang E."/>
            <person name="Barry K."/>
            <person name="Lindquist E."/>
            <person name="Shapiro H."/>
            <person name="Bruce D."/>
            <person name="Schmutz J."/>
            <person name="Salamov A."/>
            <person name="Fey P."/>
            <person name="Gaudet P."/>
            <person name="Anjard C."/>
            <person name="Babu M.M."/>
            <person name="Basu S."/>
            <person name="Bushmanova Y."/>
            <person name="van der Wel H."/>
            <person name="Katoh-Kurasawa M."/>
            <person name="Dinh C."/>
            <person name="Coutinho P.M."/>
            <person name="Saito T."/>
            <person name="Elias M."/>
            <person name="Schaap P."/>
            <person name="Kay R.R."/>
            <person name="Henrissat B."/>
            <person name="Eichinger L."/>
            <person name="Rivero F."/>
            <person name="Putnam N.H."/>
            <person name="West C.M."/>
            <person name="Loomis W.F."/>
            <person name="Chisholm R.L."/>
            <person name="Shaulsky G."/>
            <person name="Strassmann J.E."/>
            <person name="Queller D.C."/>
            <person name="Kuspa A."/>
            <person name="Grigoriev I.V."/>
        </authorList>
    </citation>
    <scope>NUCLEOTIDE SEQUENCE [LARGE SCALE GENOMIC DNA]</scope>
    <source>
        <strain evidence="6">QSDP1</strain>
    </source>
</reference>
<sequence length="162" mass="18209">MSIYNDIIKEQTKKGNLGGKKGPLGDSGKKDSNKSRINFFIITGKVEEAHDSNGLADPFVRIGKKDSDGKVKWILKTPVKKETLSPSWSYETNEDIDLNEIKTLVVEMHDKDLLSSDFIGEATIDISDLENNDILYETIQLYNKKKDINKPSASVYLSIKKN</sequence>
<evidence type="ECO:0000313" key="6">
    <source>
        <dbReference type="Proteomes" id="UP000001064"/>
    </source>
</evidence>